<feature type="compositionally biased region" description="Polar residues" evidence="8">
    <location>
        <begin position="720"/>
        <end position="734"/>
    </location>
</feature>
<dbReference type="InterPro" id="IPR011009">
    <property type="entry name" value="Kinase-like_dom_sf"/>
</dbReference>
<keyword evidence="10" id="KW-1185">Reference proteome</keyword>
<dbReference type="CTD" id="43794"/>
<dbReference type="GeneID" id="117573090"/>
<evidence type="ECO:0000256" key="7">
    <source>
        <dbReference type="PROSITE-ProRule" id="PRU10141"/>
    </source>
</evidence>
<dbReference type="InterPro" id="IPR050235">
    <property type="entry name" value="CK1_Ser-Thr_kinase"/>
</dbReference>
<keyword evidence="2" id="KW-0808">Transferase</keyword>
<evidence type="ECO:0000256" key="2">
    <source>
        <dbReference type="ARBA" id="ARBA00022679"/>
    </source>
</evidence>
<dbReference type="Gene3D" id="1.10.510.10">
    <property type="entry name" value="Transferase(Phosphotransferase) domain 1"/>
    <property type="match status" value="1"/>
</dbReference>
<evidence type="ECO:0000256" key="5">
    <source>
        <dbReference type="ARBA" id="ARBA00022840"/>
    </source>
</evidence>
<feature type="region of interest" description="Disordered" evidence="8">
    <location>
        <begin position="1"/>
        <end position="49"/>
    </location>
</feature>
<feature type="domain" description="Protein kinase" evidence="9">
    <location>
        <begin position="188"/>
        <end position="451"/>
    </location>
</feature>
<dbReference type="InterPro" id="IPR000719">
    <property type="entry name" value="Prot_kinase_dom"/>
</dbReference>
<dbReference type="RefSeq" id="XP_034111886.2">
    <property type="nucleotide sequence ID" value="XM_034255995.2"/>
</dbReference>
<name>A0A6P8X6L8_DROAB</name>
<evidence type="ECO:0000313" key="11">
    <source>
        <dbReference type="RefSeq" id="XP_034111886.2"/>
    </source>
</evidence>
<evidence type="ECO:0000256" key="8">
    <source>
        <dbReference type="SAM" id="MobiDB-lite"/>
    </source>
</evidence>
<feature type="compositionally biased region" description="Low complexity" evidence="8">
    <location>
        <begin position="838"/>
        <end position="848"/>
    </location>
</feature>
<dbReference type="SMART" id="SM00220">
    <property type="entry name" value="S_TKc"/>
    <property type="match status" value="1"/>
</dbReference>
<reference evidence="11" key="1">
    <citation type="submission" date="2025-08" db="UniProtKB">
        <authorList>
            <consortium name="RefSeq"/>
        </authorList>
    </citation>
    <scope>IDENTIFICATION</scope>
    <source>
        <strain evidence="11">15112-1751.03</strain>
        <tissue evidence="11">Whole Adult</tissue>
    </source>
</reference>
<feature type="binding site" evidence="7">
    <location>
        <position position="217"/>
    </location>
    <ligand>
        <name>ATP</name>
        <dbReference type="ChEBI" id="CHEBI:30616"/>
    </ligand>
</feature>
<dbReference type="GO" id="GO:0005524">
    <property type="term" value="F:ATP binding"/>
    <property type="evidence" value="ECO:0007669"/>
    <property type="project" value="UniProtKB-UniRule"/>
</dbReference>
<evidence type="ECO:0000259" key="9">
    <source>
        <dbReference type="PROSITE" id="PS50011"/>
    </source>
</evidence>
<feature type="compositionally biased region" description="Polar residues" evidence="8">
    <location>
        <begin position="40"/>
        <end position="49"/>
    </location>
</feature>
<dbReference type="PROSITE" id="PS50011">
    <property type="entry name" value="PROTEIN_KINASE_DOM"/>
    <property type="match status" value="1"/>
</dbReference>
<evidence type="ECO:0000256" key="3">
    <source>
        <dbReference type="ARBA" id="ARBA00022741"/>
    </source>
</evidence>
<evidence type="ECO:0000256" key="4">
    <source>
        <dbReference type="ARBA" id="ARBA00022777"/>
    </source>
</evidence>
<dbReference type="GO" id="GO:0004674">
    <property type="term" value="F:protein serine/threonine kinase activity"/>
    <property type="evidence" value="ECO:0007669"/>
    <property type="project" value="UniProtKB-KW"/>
</dbReference>
<accession>A0A6P8X6L8</accession>
<feature type="region of interest" description="Disordered" evidence="8">
    <location>
        <begin position="1106"/>
        <end position="1138"/>
    </location>
</feature>
<sequence>MHLQESHNTFMLFPSRNDRNVTESSQTIPRSSPKDKRQQQRQNEIISNQQRDLCLSYRPKYCSQEVLRLQRPPPPSKPPPSIALISLEANFHQNLQEGNNIAAVGDPRNCQLQRSATLPAKQNRLGLRSRVTFQVPKLTPSSPTAGAILEKSSTIVNICQQVPENKEKNNKMTSEDLLQPGHVVKERWKVIRKIGGGGFGEIYEGQDLITREQVALKVESARQPKQVLKMEVAVLKKLQGKEHVCRFIGCGRNDRFNYVVMQLQGKNLAELRRAQPRGAFSLSTTLRLGLQILKAIESIHSVGFLHRDIKPSNFSVGRLPYNCRRVYMLDFGLARQYTTGTGEVRCPRAAAGFRGTVRYASINAHRNREMGRHDDLWSLFYMLVEFVNGQLPWRKIKDKEQVGLTKEKYDHRILLKHLPSDLKQFLEHIQSLTYADRPDYAMLIGLFERCMKRRGVKDADPYDWEKVDAAAIGNINSASNTPIAPAAIKNEYIHGNITQMTVAASNVSGKEYIRKRNEIDTAQLASTEPLNTKEKYVDKNCNATTMTAQASGESAMQNSNAGNQNIFSKQHQQELVLAVNSSVAIPNFPSALVKSSSVVIANHESADGDTGTTMQTNMQFKSTHATNNMRRNAIQAQEQVQGSTSIHNNSAPVYYATEEKHVVSHPLPLLAKLLTDDSAHKGRNNDLVINSTETDFERNKNSHINVDGANSRSLGRDNSHQQSANKKNNDNMIKNTVEDAYSSPQQHQKSAESGSDSKRLFSTTNVTDQKSTYGRLRVLNVPPPMQTQVVESAENLPFDAICANEILIPRSAAISATSTTTIPPANRRSVTSTNLRPSSSGAGTGSISSHRLSNTVISSIPVRSSATAGDHSVTQFALIDDENVSALQQVTRGGGALTLASQWKSQFDDSEDTTDNEWKQEPQSQPNVDKSTKADASLVLLHGLSSVPVPRTNNSKSKLFGNDHVKRHTLNIAGIENYEMLQISLPHWWSEPAMGNVLRNKLQPPAVQQAAFDNTVYRMDIARNVCVRESNSEIVPISNKKNHLTSHMAATISSFKDAAVDLDSNMYSKKIIDERSISTRRHRNSLPNVCFIDGFDEKPISFRKSTQPTATVPSWGAKTTTKTFPQHRNNINDKKPQPSLIHNPSCFHESGALELDDAGNQGEDEGCISGRLEFRVISKETPHLDESVYYKALAALKTPNTTITDGIVAAKETAVPGDIRTSGLSDKEAINCDENDRMETNISGSSHLTKNLINKDHDAKAKIKSSTNDGSQHIASTDYQSLVVRDITSNAAFTMGCELVLSTPSKIPILSANLRQSKCASWTGVISTAAQPSGVGVIGQQELLQNESFNSPNCKFEPTDSNRVHNYSQISPTTTDLTPGLRRRRESTEGKYITDPAQLNLRFQRPRCRASSSNRCVLNSFEDQLTDKSEDKDGKEFEVPFCCNSAAKSGTLETSNAAWTQNTIETSMRNISPPPGDPKIENSARLRRYRHNIE</sequence>
<dbReference type="PANTHER" id="PTHR11909">
    <property type="entry name" value="CASEIN KINASE-RELATED"/>
    <property type="match status" value="1"/>
</dbReference>
<dbReference type="OrthoDB" id="5979581at2759"/>
<organism evidence="10 11">
    <name type="scientific">Drosophila albomicans</name>
    <name type="common">Fruit fly</name>
    <dbReference type="NCBI Taxonomy" id="7291"/>
    <lineage>
        <taxon>Eukaryota</taxon>
        <taxon>Metazoa</taxon>
        <taxon>Ecdysozoa</taxon>
        <taxon>Arthropoda</taxon>
        <taxon>Hexapoda</taxon>
        <taxon>Insecta</taxon>
        <taxon>Pterygota</taxon>
        <taxon>Neoptera</taxon>
        <taxon>Endopterygota</taxon>
        <taxon>Diptera</taxon>
        <taxon>Brachycera</taxon>
        <taxon>Muscomorpha</taxon>
        <taxon>Ephydroidea</taxon>
        <taxon>Drosophilidae</taxon>
        <taxon>Drosophila</taxon>
    </lineage>
</organism>
<dbReference type="GO" id="GO:0015630">
    <property type="term" value="C:microtubule cytoskeleton"/>
    <property type="evidence" value="ECO:0007669"/>
    <property type="project" value="UniProtKB-ARBA"/>
</dbReference>
<evidence type="ECO:0000256" key="1">
    <source>
        <dbReference type="ARBA" id="ARBA00022527"/>
    </source>
</evidence>
<feature type="region of interest" description="Disordered" evidence="8">
    <location>
        <begin position="690"/>
        <end position="766"/>
    </location>
</feature>
<proteinExistence type="inferred from homology"/>
<dbReference type="Pfam" id="PF00069">
    <property type="entry name" value="Pkinase"/>
    <property type="match status" value="1"/>
</dbReference>
<feature type="region of interest" description="Disordered" evidence="8">
    <location>
        <begin position="908"/>
        <end position="931"/>
    </location>
</feature>
<dbReference type="FunFam" id="3.30.200.20:FF:000358">
    <property type="entry name" value="Tau tubulin kinase 2b"/>
    <property type="match status" value="1"/>
</dbReference>
<keyword evidence="1" id="KW-0723">Serine/threonine-protein kinase</keyword>
<dbReference type="Proteomes" id="UP000515160">
    <property type="component" value="Chromosome 4"/>
</dbReference>
<dbReference type="SUPFAM" id="SSF56112">
    <property type="entry name" value="Protein kinase-like (PK-like)"/>
    <property type="match status" value="1"/>
</dbReference>
<dbReference type="InterPro" id="IPR047916">
    <property type="entry name" value="TTBK_Asator-like_STKc"/>
</dbReference>
<protein>
    <submittedName>
        <fullName evidence="11">Tau-tubulin kinase homolog Asator isoform X3</fullName>
    </submittedName>
</protein>
<dbReference type="PROSITE" id="PS00107">
    <property type="entry name" value="PROTEIN_KINASE_ATP"/>
    <property type="match status" value="1"/>
</dbReference>
<keyword evidence="3 7" id="KW-0547">Nucleotide-binding</keyword>
<feature type="compositionally biased region" description="Polar residues" evidence="8">
    <location>
        <begin position="742"/>
        <end position="766"/>
    </location>
</feature>
<dbReference type="InterPro" id="IPR017441">
    <property type="entry name" value="Protein_kinase_ATP_BS"/>
</dbReference>
<keyword evidence="5 7" id="KW-0067">ATP-binding</keyword>
<dbReference type="FunFam" id="1.10.510.10:FF:000481">
    <property type="entry name" value="Asator, isoform D"/>
    <property type="match status" value="1"/>
</dbReference>
<dbReference type="CDD" id="cd14017">
    <property type="entry name" value="STKc_TTBK"/>
    <property type="match status" value="1"/>
</dbReference>
<feature type="compositionally biased region" description="Polar residues" evidence="8">
    <location>
        <begin position="702"/>
        <end position="713"/>
    </location>
</feature>
<feature type="compositionally biased region" description="Polar residues" evidence="8">
    <location>
        <begin position="1106"/>
        <end position="1129"/>
    </location>
</feature>
<feature type="region of interest" description="Disordered" evidence="8">
    <location>
        <begin position="817"/>
        <end position="848"/>
    </location>
</feature>
<evidence type="ECO:0000313" key="10">
    <source>
        <dbReference type="Proteomes" id="UP000515160"/>
    </source>
</evidence>
<gene>
    <name evidence="11" type="primary">LOC117573090</name>
</gene>
<comment type="similarity">
    <text evidence="6">Belongs to the protein kinase superfamily. CK1 Ser/Thr protein kinase family.</text>
</comment>
<feature type="compositionally biased region" description="Polar residues" evidence="8">
    <location>
        <begin position="828"/>
        <end position="837"/>
    </location>
</feature>
<keyword evidence="4 11" id="KW-0418">Kinase</keyword>
<evidence type="ECO:0000256" key="6">
    <source>
        <dbReference type="ARBA" id="ARBA00061588"/>
    </source>
</evidence>